<keyword evidence="2" id="KW-0436">Ligase</keyword>
<evidence type="ECO:0000256" key="4">
    <source>
        <dbReference type="ARBA" id="ARBA00039638"/>
    </source>
</evidence>
<evidence type="ECO:0000256" key="1">
    <source>
        <dbReference type="ARBA" id="ARBA00006432"/>
    </source>
</evidence>
<dbReference type="Pfam" id="PF13193">
    <property type="entry name" value="AMP-binding_C"/>
    <property type="match status" value="1"/>
</dbReference>
<dbReference type="Gene3D" id="3.30.300.30">
    <property type="match status" value="1"/>
</dbReference>
<dbReference type="InterPro" id="IPR000873">
    <property type="entry name" value="AMP-dep_synth/lig_dom"/>
</dbReference>
<proteinExistence type="inferred from homology"/>
<protein>
    <recommendedName>
        <fullName evidence="4">Medium-chain acyl-CoA ligase ACSF2, mitochondrial</fullName>
    </recommendedName>
</protein>
<evidence type="ECO:0000256" key="5">
    <source>
        <dbReference type="ARBA" id="ARBA00047319"/>
    </source>
</evidence>
<evidence type="ECO:0000259" key="7">
    <source>
        <dbReference type="Pfam" id="PF00501"/>
    </source>
</evidence>
<name>A0ABQ9HG44_9NEOP</name>
<dbReference type="EMBL" id="JARBHB010000005">
    <property type="protein sequence ID" value="KAJ8883146.1"/>
    <property type="molecule type" value="Genomic_DNA"/>
</dbReference>
<evidence type="ECO:0000256" key="2">
    <source>
        <dbReference type="ARBA" id="ARBA00022598"/>
    </source>
</evidence>
<dbReference type="Pfam" id="PF00501">
    <property type="entry name" value="AMP-binding"/>
    <property type="match status" value="1"/>
</dbReference>
<dbReference type="InterPro" id="IPR025110">
    <property type="entry name" value="AMP-bd_C"/>
</dbReference>
<keyword evidence="10" id="KW-1185">Reference proteome</keyword>
<accession>A0ABQ9HG44</accession>
<evidence type="ECO:0000313" key="10">
    <source>
        <dbReference type="Proteomes" id="UP001159363"/>
    </source>
</evidence>
<gene>
    <name evidence="9" type="ORF">PR048_014986</name>
</gene>
<reference evidence="9 10" key="1">
    <citation type="submission" date="2023-02" db="EMBL/GenBank/DDBJ databases">
        <title>LHISI_Scaffold_Assembly.</title>
        <authorList>
            <person name="Stuart O.P."/>
            <person name="Cleave R."/>
            <person name="Magrath M.J.L."/>
            <person name="Mikheyev A.S."/>
        </authorList>
    </citation>
    <scope>NUCLEOTIDE SEQUENCE [LARGE SCALE GENOMIC DNA]</scope>
    <source>
        <strain evidence="9">Daus_M_001</strain>
        <tissue evidence="9">Leg muscle</tissue>
    </source>
</reference>
<comment type="catalytic activity">
    <reaction evidence="6">
        <text>a medium-chain fatty acid + ATP + CoA = a medium-chain fatty acyl-CoA + AMP + diphosphate</text>
        <dbReference type="Rhea" id="RHEA:48340"/>
        <dbReference type="ChEBI" id="CHEBI:30616"/>
        <dbReference type="ChEBI" id="CHEBI:33019"/>
        <dbReference type="ChEBI" id="CHEBI:57287"/>
        <dbReference type="ChEBI" id="CHEBI:59558"/>
        <dbReference type="ChEBI" id="CHEBI:90546"/>
        <dbReference type="ChEBI" id="CHEBI:456215"/>
        <dbReference type="EC" id="6.2.1.2"/>
    </reaction>
</comment>
<evidence type="ECO:0000313" key="9">
    <source>
        <dbReference type="EMBL" id="KAJ8883146.1"/>
    </source>
</evidence>
<evidence type="ECO:0000259" key="8">
    <source>
        <dbReference type="Pfam" id="PF13193"/>
    </source>
</evidence>
<dbReference type="InterPro" id="IPR045851">
    <property type="entry name" value="AMP-bd_C_sf"/>
</dbReference>
<dbReference type="Gene3D" id="3.40.50.12780">
    <property type="entry name" value="N-terminal domain of ligase-like"/>
    <property type="match status" value="1"/>
</dbReference>
<comment type="caution">
    <text evidence="9">The sequence shown here is derived from an EMBL/GenBank/DDBJ whole genome shotgun (WGS) entry which is preliminary data.</text>
</comment>
<dbReference type="SUPFAM" id="SSF56801">
    <property type="entry name" value="Acetyl-CoA synthetase-like"/>
    <property type="match status" value="1"/>
</dbReference>
<feature type="domain" description="AMP-binding enzyme C-terminal" evidence="8">
    <location>
        <begin position="164"/>
        <end position="220"/>
    </location>
</feature>
<comment type="similarity">
    <text evidence="1">Belongs to the ATP-dependent AMP-binding enzyme family.</text>
</comment>
<evidence type="ECO:0000256" key="3">
    <source>
        <dbReference type="ARBA" id="ARBA00037247"/>
    </source>
</evidence>
<sequence>MYVDLVSAIQERGVFLTHPKIAIIGGSTISEVLARQVVKVLPVENFIPLYGMTEGAPFFAASVEDDKEQCIQNVGKAVNGIELKVVDKEGRMVPIGTPGELWARGFCVMKGYWNDEEKTRETITKDGWLKTGDQVTLQSDGIGKVVGRIKEAIIRGSDNIYPKEVEEFFLEHPDVVDVQAFGVPDARWTEEVCVYIRPREGSKLDEQHMKYFCKGKVSTPNHVNLVFVISYRVST</sequence>
<dbReference type="Proteomes" id="UP001159363">
    <property type="component" value="Chromosome 4"/>
</dbReference>
<dbReference type="PANTHER" id="PTHR43201">
    <property type="entry name" value="ACYL-COA SYNTHETASE"/>
    <property type="match status" value="1"/>
</dbReference>
<dbReference type="InterPro" id="IPR042099">
    <property type="entry name" value="ANL_N_sf"/>
</dbReference>
<dbReference type="PANTHER" id="PTHR43201:SF5">
    <property type="entry name" value="MEDIUM-CHAIN ACYL-COA LIGASE ACSF2, MITOCHONDRIAL"/>
    <property type="match status" value="1"/>
</dbReference>
<organism evidence="9 10">
    <name type="scientific">Dryococelus australis</name>
    <dbReference type="NCBI Taxonomy" id="614101"/>
    <lineage>
        <taxon>Eukaryota</taxon>
        <taxon>Metazoa</taxon>
        <taxon>Ecdysozoa</taxon>
        <taxon>Arthropoda</taxon>
        <taxon>Hexapoda</taxon>
        <taxon>Insecta</taxon>
        <taxon>Pterygota</taxon>
        <taxon>Neoptera</taxon>
        <taxon>Polyneoptera</taxon>
        <taxon>Phasmatodea</taxon>
        <taxon>Verophasmatodea</taxon>
        <taxon>Anareolatae</taxon>
        <taxon>Phasmatidae</taxon>
        <taxon>Eurycanthinae</taxon>
        <taxon>Dryococelus</taxon>
    </lineage>
</organism>
<comment type="function">
    <text evidence="3">Acyl-CoA synthases catalyze the initial reaction in fatty acid metabolism, by forming a thioester with CoA. Has some preference toward medium-chain substrates. Plays a role in adipocyte differentiation.</text>
</comment>
<comment type="catalytic activity">
    <reaction evidence="5">
        <text>octanoate + ATP + CoA = octanoyl-CoA + AMP + diphosphate</text>
        <dbReference type="Rhea" id="RHEA:33631"/>
        <dbReference type="ChEBI" id="CHEBI:25646"/>
        <dbReference type="ChEBI" id="CHEBI:30616"/>
        <dbReference type="ChEBI" id="CHEBI:33019"/>
        <dbReference type="ChEBI" id="CHEBI:57287"/>
        <dbReference type="ChEBI" id="CHEBI:57386"/>
        <dbReference type="ChEBI" id="CHEBI:456215"/>
    </reaction>
</comment>
<feature type="domain" description="AMP-dependent synthetase/ligase" evidence="7">
    <location>
        <begin position="16"/>
        <end position="113"/>
    </location>
</feature>
<evidence type="ECO:0000256" key="6">
    <source>
        <dbReference type="ARBA" id="ARBA00048277"/>
    </source>
</evidence>